<feature type="domain" description="Secretion system C-terminal sorting" evidence="2">
    <location>
        <begin position="154"/>
        <end position="224"/>
    </location>
</feature>
<dbReference type="NCBIfam" id="TIGR04183">
    <property type="entry name" value="Por_Secre_tail"/>
    <property type="match status" value="1"/>
</dbReference>
<name>A0ABS8MHN0_9FLAO</name>
<dbReference type="InterPro" id="IPR026444">
    <property type="entry name" value="Secre_tail"/>
</dbReference>
<proteinExistence type="predicted"/>
<keyword evidence="4" id="KW-1185">Reference proteome</keyword>
<organism evidence="3 4">
    <name type="scientific">Flavobacterium piscisymbiosum</name>
    <dbReference type="NCBI Taxonomy" id="2893753"/>
    <lineage>
        <taxon>Bacteria</taxon>
        <taxon>Pseudomonadati</taxon>
        <taxon>Bacteroidota</taxon>
        <taxon>Flavobacteriia</taxon>
        <taxon>Flavobacteriales</taxon>
        <taxon>Flavobacteriaceae</taxon>
        <taxon>Flavobacterium</taxon>
    </lineage>
</organism>
<evidence type="ECO:0000256" key="1">
    <source>
        <dbReference type="ARBA" id="ARBA00022729"/>
    </source>
</evidence>
<gene>
    <name evidence="3" type="ORF">LNP81_18545</name>
</gene>
<dbReference type="Pfam" id="PF18962">
    <property type="entry name" value="Por_Secre_tail"/>
    <property type="match status" value="1"/>
</dbReference>
<comment type="caution">
    <text evidence="3">The sequence shown here is derived from an EMBL/GenBank/DDBJ whole genome shotgun (WGS) entry which is preliminary data.</text>
</comment>
<accession>A0ABS8MHN0</accession>
<protein>
    <submittedName>
        <fullName evidence="3">T9SS type A sorting domain-containing protein</fullName>
    </submittedName>
</protein>
<evidence type="ECO:0000313" key="4">
    <source>
        <dbReference type="Proteomes" id="UP001430679"/>
    </source>
</evidence>
<evidence type="ECO:0000259" key="2">
    <source>
        <dbReference type="Pfam" id="PF18962"/>
    </source>
</evidence>
<dbReference type="EMBL" id="JAJJMM010000001">
    <property type="protein sequence ID" value="MCC9065008.1"/>
    <property type="molecule type" value="Genomic_DNA"/>
</dbReference>
<reference evidence="3" key="1">
    <citation type="submission" date="2021-11" db="EMBL/GenBank/DDBJ databases">
        <title>Description of novel Flavobacterium species.</title>
        <authorList>
            <person name="Saticioglu I.B."/>
            <person name="Ay H."/>
            <person name="Altun S."/>
            <person name="Duman M."/>
        </authorList>
    </citation>
    <scope>NUCLEOTIDE SEQUENCE</scope>
    <source>
        <strain evidence="3">F-30</strain>
    </source>
</reference>
<evidence type="ECO:0000313" key="3">
    <source>
        <dbReference type="EMBL" id="MCC9065008.1"/>
    </source>
</evidence>
<dbReference type="RefSeq" id="WP_121321569.1">
    <property type="nucleotide sequence ID" value="NZ_JAJJMM010000001.1"/>
</dbReference>
<keyword evidence="1" id="KW-0732">Signal</keyword>
<sequence>MQWKIHQKHPITGDISGNYTGSLLRYDFSGQNIISSTPLEIDLHQEEKQLAGEWKETGGDAVVFAARIQENAIVFKDSKIDRTEHFYKGRSNTYEFKEAQLQLLQTDESLFIIGNLQLYNIEERENEKPMYIILEKKQSRPVTTASEILSKIVVYPNPFESSFQLSFDLTETTNVTASVHSLSGQLLYTTQWDSLSQGTLSKTISLNAPSGYYVLRLNYGQEVKTAILIKK</sequence>
<dbReference type="Proteomes" id="UP001430679">
    <property type="component" value="Unassembled WGS sequence"/>
</dbReference>